<dbReference type="Proteomes" id="UP000195402">
    <property type="component" value="Unassembled WGS sequence"/>
</dbReference>
<evidence type="ECO:0000313" key="2">
    <source>
        <dbReference type="Proteomes" id="UP000195402"/>
    </source>
</evidence>
<dbReference type="InParanoid" id="A0A200PRL5"/>
<evidence type="ECO:0000313" key="1">
    <source>
        <dbReference type="EMBL" id="OVA00845.1"/>
    </source>
</evidence>
<sequence>MDPTKLPDNFVGALAMSAADHKSHKIERANSKMCGANKILNEKVSQIITQPRSGPLPLPDLSTLNTDLTVKDLPPGSQQNSRVIV</sequence>
<accession>A0A200PRL5</accession>
<proteinExistence type="predicted"/>
<comment type="caution">
    <text evidence="1">The sequence shown here is derived from an EMBL/GenBank/DDBJ whole genome shotgun (WGS) entry which is preliminary data.</text>
</comment>
<keyword evidence="2" id="KW-1185">Reference proteome</keyword>
<organism evidence="1 2">
    <name type="scientific">Macleaya cordata</name>
    <name type="common">Five-seeded plume-poppy</name>
    <name type="synonym">Bocconia cordata</name>
    <dbReference type="NCBI Taxonomy" id="56857"/>
    <lineage>
        <taxon>Eukaryota</taxon>
        <taxon>Viridiplantae</taxon>
        <taxon>Streptophyta</taxon>
        <taxon>Embryophyta</taxon>
        <taxon>Tracheophyta</taxon>
        <taxon>Spermatophyta</taxon>
        <taxon>Magnoliopsida</taxon>
        <taxon>Ranunculales</taxon>
        <taxon>Papaveraceae</taxon>
        <taxon>Papaveroideae</taxon>
        <taxon>Macleaya</taxon>
    </lineage>
</organism>
<dbReference type="AlphaFoldDB" id="A0A200PRL5"/>
<reference evidence="1 2" key="1">
    <citation type="journal article" date="2017" name="Mol. Plant">
        <title>The Genome of Medicinal Plant Macleaya cordata Provides New Insights into Benzylisoquinoline Alkaloids Metabolism.</title>
        <authorList>
            <person name="Liu X."/>
            <person name="Liu Y."/>
            <person name="Huang P."/>
            <person name="Ma Y."/>
            <person name="Qing Z."/>
            <person name="Tang Q."/>
            <person name="Cao H."/>
            <person name="Cheng P."/>
            <person name="Zheng Y."/>
            <person name="Yuan Z."/>
            <person name="Zhou Y."/>
            <person name="Liu J."/>
            <person name="Tang Z."/>
            <person name="Zhuo Y."/>
            <person name="Zhang Y."/>
            <person name="Yu L."/>
            <person name="Huang J."/>
            <person name="Yang P."/>
            <person name="Peng Q."/>
            <person name="Zhang J."/>
            <person name="Jiang W."/>
            <person name="Zhang Z."/>
            <person name="Lin K."/>
            <person name="Ro D.K."/>
            <person name="Chen X."/>
            <person name="Xiong X."/>
            <person name="Shang Y."/>
            <person name="Huang S."/>
            <person name="Zeng J."/>
        </authorList>
    </citation>
    <scope>NUCLEOTIDE SEQUENCE [LARGE SCALE GENOMIC DNA]</scope>
    <source>
        <strain evidence="2">cv. BLH2017</strain>
        <tissue evidence="1">Root</tissue>
    </source>
</reference>
<gene>
    <name evidence="1" type="ORF">BVC80_1075g16</name>
</gene>
<name>A0A200PRL5_MACCD</name>
<protein>
    <submittedName>
        <fullName evidence="1">Uncharacterized protein</fullName>
    </submittedName>
</protein>
<dbReference type="EMBL" id="MVGT01004286">
    <property type="protein sequence ID" value="OVA00845.1"/>
    <property type="molecule type" value="Genomic_DNA"/>
</dbReference>